<feature type="compositionally biased region" description="Basic and acidic residues" evidence="1">
    <location>
        <begin position="65"/>
        <end position="76"/>
    </location>
</feature>
<gene>
    <name evidence="4" type="ORF">BMI91_04970</name>
</gene>
<evidence type="ECO:0000313" key="5">
    <source>
        <dbReference type="Proteomes" id="UP000190787"/>
    </source>
</evidence>
<feature type="compositionally biased region" description="Acidic residues" evidence="1">
    <location>
        <begin position="87"/>
        <end position="102"/>
    </location>
</feature>
<feature type="signal peptide" evidence="2">
    <location>
        <begin position="1"/>
        <end position="21"/>
    </location>
</feature>
<comment type="caution">
    <text evidence="4">The sequence shown here is derived from an EMBL/GenBank/DDBJ whole genome shotgun (WGS) entry which is preliminary data.</text>
</comment>
<feature type="region of interest" description="Disordered" evidence="1">
    <location>
        <begin position="65"/>
        <end position="134"/>
    </location>
</feature>
<dbReference type="EMBL" id="MPZV01000001">
    <property type="protein sequence ID" value="OOY25751.1"/>
    <property type="molecule type" value="Genomic_DNA"/>
</dbReference>
<organism evidence="4 5">
    <name type="scientific">Thioclava sediminum</name>
    <dbReference type="NCBI Taxonomy" id="1915319"/>
    <lineage>
        <taxon>Bacteria</taxon>
        <taxon>Pseudomonadati</taxon>
        <taxon>Pseudomonadota</taxon>
        <taxon>Alphaproteobacteria</taxon>
        <taxon>Rhodobacterales</taxon>
        <taxon>Paracoccaceae</taxon>
        <taxon>Thioclava</taxon>
    </lineage>
</organism>
<accession>A0ABX3N1C2</accession>
<evidence type="ECO:0000256" key="2">
    <source>
        <dbReference type="SAM" id="SignalP"/>
    </source>
</evidence>
<dbReference type="Proteomes" id="UP000190787">
    <property type="component" value="Unassembled WGS sequence"/>
</dbReference>
<reference evidence="4 5" key="1">
    <citation type="submission" date="2016-11" db="EMBL/GenBank/DDBJ databases">
        <title>A multilocus sequence analysis scheme for characterization of bacteria in the genus Thioclava.</title>
        <authorList>
            <person name="Liu Y."/>
            <person name="Shao Z."/>
        </authorList>
    </citation>
    <scope>NUCLEOTIDE SEQUENCE [LARGE SCALE GENOMIC DNA]</scope>
    <source>
        <strain evidence="4 5">TAW-CT134</strain>
    </source>
</reference>
<evidence type="ECO:0000259" key="3">
    <source>
        <dbReference type="Pfam" id="PF13670"/>
    </source>
</evidence>
<protein>
    <recommendedName>
        <fullName evidence="3">PepSY domain-containing protein</fullName>
    </recommendedName>
</protein>
<sequence length="134" mass="14689">MRKILIALPLIALLPAGMALADDDYRKSSRGEGMSRDAVMQIARENGWTVHEIEMEDGRYEIEGRDRDGRKIEAKIDPATQRLVTSDYDDDDEDDDDDDDDYGASARNPAPAGTVAPPKNGLFGDGAPPKVQVN</sequence>
<keyword evidence="2" id="KW-0732">Signal</keyword>
<evidence type="ECO:0000313" key="4">
    <source>
        <dbReference type="EMBL" id="OOY25751.1"/>
    </source>
</evidence>
<proteinExistence type="predicted"/>
<dbReference type="Pfam" id="PF13670">
    <property type="entry name" value="PepSY_2"/>
    <property type="match status" value="1"/>
</dbReference>
<dbReference type="InterPro" id="IPR025711">
    <property type="entry name" value="PepSY"/>
</dbReference>
<evidence type="ECO:0000256" key="1">
    <source>
        <dbReference type="SAM" id="MobiDB-lite"/>
    </source>
</evidence>
<feature type="domain" description="PepSY" evidence="3">
    <location>
        <begin position="6"/>
        <end position="85"/>
    </location>
</feature>
<dbReference type="RefSeq" id="WP_078604144.1">
    <property type="nucleotide sequence ID" value="NZ_MPZV01000001.1"/>
</dbReference>
<keyword evidence="5" id="KW-1185">Reference proteome</keyword>
<feature type="chain" id="PRO_5045107528" description="PepSY domain-containing protein" evidence="2">
    <location>
        <begin position="22"/>
        <end position="134"/>
    </location>
</feature>
<name>A0ABX3N1C2_9RHOB</name>